<evidence type="ECO:0000256" key="3">
    <source>
        <dbReference type="ARBA" id="ARBA00012281"/>
    </source>
</evidence>
<keyword evidence="7 10" id="KW-0670">Pyruvate</keyword>
<comment type="subunit">
    <text evidence="2 10">Heterodimer of an alpha and a beta chain.</text>
</comment>
<comment type="function">
    <text evidence="8">The pyruvate dehydrogenase complex catalyzes the overall conversion of pyruvate to acetyl-CoA and CO(2). It contains multiple copies of three enzymatic components: pyruvate dehydrogenase (E1), dihydrolipoamide acetyltransferase (E2) and lipoamide dehydrogenase (E3).</text>
</comment>
<dbReference type="InterPro" id="IPR017597">
    <property type="entry name" value="Pyrv_DH_E1_asu_subgrp-y"/>
</dbReference>
<dbReference type="EMBL" id="RZIJ01000010">
    <property type="protein sequence ID" value="RUQ70156.1"/>
    <property type="molecule type" value="Genomic_DNA"/>
</dbReference>
<evidence type="ECO:0000256" key="8">
    <source>
        <dbReference type="ARBA" id="ARBA00025211"/>
    </source>
</evidence>
<comment type="cofactor">
    <cofactor evidence="1 10">
        <name>thiamine diphosphate</name>
        <dbReference type="ChEBI" id="CHEBI:58937"/>
    </cofactor>
</comment>
<dbReference type="Gene3D" id="3.40.50.970">
    <property type="match status" value="1"/>
</dbReference>
<dbReference type="GO" id="GO:0006086">
    <property type="term" value="P:pyruvate decarboxylation to acetyl-CoA"/>
    <property type="evidence" value="ECO:0007669"/>
    <property type="project" value="InterPro"/>
</dbReference>
<dbReference type="Pfam" id="PF00676">
    <property type="entry name" value="E1_dh"/>
    <property type="match status" value="1"/>
</dbReference>
<comment type="caution">
    <text evidence="13">The sequence shown here is derived from an EMBL/GenBank/DDBJ whole genome shotgun (WGS) entry which is preliminary data.</text>
</comment>
<dbReference type="SUPFAM" id="SSF52518">
    <property type="entry name" value="Thiamin diphosphate-binding fold (THDP-binding)"/>
    <property type="match status" value="1"/>
</dbReference>
<evidence type="ECO:0000256" key="9">
    <source>
        <dbReference type="ARBA" id="ARBA00051231"/>
    </source>
</evidence>
<organism evidence="13 14">
    <name type="scientific">Azospirillum doebereinerae</name>
    <dbReference type="NCBI Taxonomy" id="92933"/>
    <lineage>
        <taxon>Bacteria</taxon>
        <taxon>Pseudomonadati</taxon>
        <taxon>Pseudomonadota</taxon>
        <taxon>Alphaproteobacteria</taxon>
        <taxon>Rhodospirillales</taxon>
        <taxon>Azospirillaceae</taxon>
        <taxon>Azospirillum</taxon>
    </lineage>
</organism>
<dbReference type="NCBIfam" id="TIGR03182">
    <property type="entry name" value="PDH_E1_alph_y"/>
    <property type="match status" value="1"/>
</dbReference>
<accession>A0A433J849</accession>
<keyword evidence="5 10" id="KW-0560">Oxidoreductase</keyword>
<evidence type="ECO:0000256" key="4">
    <source>
        <dbReference type="ARBA" id="ARBA00014159"/>
    </source>
</evidence>
<dbReference type="InterPro" id="IPR001017">
    <property type="entry name" value="DH_E1"/>
</dbReference>
<keyword evidence="6 10" id="KW-0786">Thiamine pyrophosphate</keyword>
<dbReference type="OrthoDB" id="9766715at2"/>
<name>A0A433J849_9PROT</name>
<proteinExistence type="predicted"/>
<evidence type="ECO:0000256" key="10">
    <source>
        <dbReference type="RuleBase" id="RU361139"/>
    </source>
</evidence>
<evidence type="ECO:0000256" key="1">
    <source>
        <dbReference type="ARBA" id="ARBA00001964"/>
    </source>
</evidence>
<evidence type="ECO:0000256" key="11">
    <source>
        <dbReference type="SAM" id="MobiDB-lite"/>
    </source>
</evidence>
<dbReference type="EC" id="1.2.4.1" evidence="3 10"/>
<evidence type="ECO:0000313" key="14">
    <source>
        <dbReference type="Proteomes" id="UP000280346"/>
    </source>
</evidence>
<reference evidence="13 14" key="1">
    <citation type="submission" date="2018-12" db="EMBL/GenBank/DDBJ databases">
        <authorList>
            <person name="Yang Y."/>
        </authorList>
    </citation>
    <scope>NUCLEOTIDE SEQUENCE [LARGE SCALE GENOMIC DNA]</scope>
    <source>
        <strain evidence="13 14">GSF71</strain>
    </source>
</reference>
<dbReference type="CDD" id="cd02000">
    <property type="entry name" value="TPP_E1_PDC_ADC_BCADC"/>
    <property type="match status" value="1"/>
</dbReference>
<sequence length="339" mass="36968">MAASRRRPTKAQTESAPAQAASTEDLLHYYREMLLIRRFEEKAGQLYGMGLIGGFCHLYIGQEAVVVGVQAALNEGDSVITSYRDHGHMLACGMDAKGVMAELTGRRGGYSKGKGGSMHMFSQEKNFFGGHGIVGGQVPLGTGLAFAHKYSNDGGVAAVYCGDGAINQGQVYESFNMAALWKLPVLFIIENNKYAMGTSQERASAGELHQRGAAYGIPGYQVNGMDVLEVKAAADQWVPHIRGGNGPVILEMKTYRYRGHSMSDPAKYRTKEEVEKMRSESDPIDQLKAKILAGNHADEDKLKEIDREVKAIVTESAEFAQQSPEPDPSELWTDILVES</sequence>
<evidence type="ECO:0000256" key="5">
    <source>
        <dbReference type="ARBA" id="ARBA00023002"/>
    </source>
</evidence>
<evidence type="ECO:0000259" key="12">
    <source>
        <dbReference type="Pfam" id="PF00676"/>
    </source>
</evidence>
<dbReference type="FunFam" id="3.40.50.970:FF:000013">
    <property type="entry name" value="Pyruvate dehydrogenase E1 component subunit alpha"/>
    <property type="match status" value="1"/>
</dbReference>
<feature type="domain" description="Dehydrogenase E1 component" evidence="12">
    <location>
        <begin position="32"/>
        <end position="328"/>
    </location>
</feature>
<evidence type="ECO:0000313" key="13">
    <source>
        <dbReference type="EMBL" id="RUQ70156.1"/>
    </source>
</evidence>
<protein>
    <recommendedName>
        <fullName evidence="4 10">Pyruvate dehydrogenase E1 component subunit alpha</fullName>
        <ecNumber evidence="3 10">1.2.4.1</ecNumber>
    </recommendedName>
</protein>
<dbReference type="PANTHER" id="PTHR11516">
    <property type="entry name" value="PYRUVATE DEHYDROGENASE E1 COMPONENT, ALPHA SUBUNIT BACTERIAL AND ORGANELLAR"/>
    <property type="match status" value="1"/>
</dbReference>
<comment type="catalytic activity">
    <reaction evidence="9 10">
        <text>N(6)-[(R)-lipoyl]-L-lysyl-[protein] + pyruvate + H(+) = N(6)-[(R)-S(8)-acetyldihydrolipoyl]-L-lysyl-[protein] + CO2</text>
        <dbReference type="Rhea" id="RHEA:19189"/>
        <dbReference type="Rhea" id="RHEA-COMP:10474"/>
        <dbReference type="Rhea" id="RHEA-COMP:10478"/>
        <dbReference type="ChEBI" id="CHEBI:15361"/>
        <dbReference type="ChEBI" id="CHEBI:15378"/>
        <dbReference type="ChEBI" id="CHEBI:16526"/>
        <dbReference type="ChEBI" id="CHEBI:83099"/>
        <dbReference type="ChEBI" id="CHEBI:83111"/>
        <dbReference type="EC" id="1.2.4.1"/>
    </reaction>
</comment>
<dbReference type="AlphaFoldDB" id="A0A433J849"/>
<dbReference type="GO" id="GO:0004739">
    <property type="term" value="F:pyruvate dehydrogenase (acetyl-transferring) activity"/>
    <property type="evidence" value="ECO:0007669"/>
    <property type="project" value="UniProtKB-UniRule"/>
</dbReference>
<evidence type="ECO:0000256" key="7">
    <source>
        <dbReference type="ARBA" id="ARBA00023317"/>
    </source>
</evidence>
<gene>
    <name evidence="10 13" type="primary">pdhA</name>
    <name evidence="13" type="ORF">EJ913_14225</name>
</gene>
<keyword evidence="14" id="KW-1185">Reference proteome</keyword>
<dbReference type="PANTHER" id="PTHR11516:SF60">
    <property type="entry name" value="PYRUVATE DEHYDROGENASE E1 COMPONENT SUBUNIT ALPHA"/>
    <property type="match status" value="1"/>
</dbReference>
<evidence type="ECO:0000256" key="2">
    <source>
        <dbReference type="ARBA" id="ARBA00011870"/>
    </source>
</evidence>
<dbReference type="Proteomes" id="UP000280346">
    <property type="component" value="Unassembled WGS sequence"/>
</dbReference>
<dbReference type="InterPro" id="IPR029061">
    <property type="entry name" value="THDP-binding"/>
</dbReference>
<feature type="region of interest" description="Disordered" evidence="11">
    <location>
        <begin position="316"/>
        <end position="339"/>
    </location>
</feature>
<dbReference type="RefSeq" id="WP_126998933.1">
    <property type="nucleotide sequence ID" value="NZ_CP173190.1"/>
</dbReference>
<dbReference type="InterPro" id="IPR050642">
    <property type="entry name" value="PDH_E1_Alpha_Subunit"/>
</dbReference>
<evidence type="ECO:0000256" key="6">
    <source>
        <dbReference type="ARBA" id="ARBA00023052"/>
    </source>
</evidence>